<dbReference type="EMBL" id="PGFZ01000009">
    <property type="protein sequence ID" value="POZ50634.1"/>
    <property type="molecule type" value="Genomic_DNA"/>
</dbReference>
<organism evidence="1 2">
    <name type="scientific">Methylovulum psychrotolerans</name>
    <dbReference type="NCBI Taxonomy" id="1704499"/>
    <lineage>
        <taxon>Bacteria</taxon>
        <taxon>Pseudomonadati</taxon>
        <taxon>Pseudomonadota</taxon>
        <taxon>Gammaproteobacteria</taxon>
        <taxon>Methylococcales</taxon>
        <taxon>Methylococcaceae</taxon>
        <taxon>Methylovulum</taxon>
    </lineage>
</organism>
<evidence type="ECO:0000313" key="2">
    <source>
        <dbReference type="Proteomes" id="UP000237423"/>
    </source>
</evidence>
<accession>A0A2S5CIK5</accession>
<comment type="caution">
    <text evidence="1">The sequence shown here is derived from an EMBL/GenBank/DDBJ whole genome shotgun (WGS) entry which is preliminary data.</text>
</comment>
<name>A0A2S5CIK5_9GAMM</name>
<evidence type="ECO:0000313" key="1">
    <source>
        <dbReference type="EMBL" id="POZ50634.1"/>
    </source>
</evidence>
<proteinExistence type="predicted"/>
<gene>
    <name evidence="1" type="ORF">AADEFJLK_03529</name>
</gene>
<protein>
    <submittedName>
        <fullName evidence="1">Uncharacterized protein</fullName>
    </submittedName>
</protein>
<sequence length="276" mass="31818">MSKSFFQKNVDRRSRTAMANFLKSHCRYDTMRSWNGMTSYAQNIKIHNLGLSFEQADRAYDMLETDYWNEIRQPIDTFIREHGHSYTIGTNGRSSGYLVLYESHLEVTGHYSYCPMCGQNNYKKVPPIFVDMNAQTIAQEILKNPNAHHPNVYLQQSTVQALSMTDDEKWILANRLSIELRNCSLHTSCGICGTTRVNYQVPPKRSVVRSNGIDQGECFDQEDWTMSRLRERVDLVCAFDATCDAIRDNYIALIGNCRVVESVEYQPIVVKQLAWV</sequence>
<dbReference type="AlphaFoldDB" id="A0A2S5CIK5"/>
<dbReference type="RefSeq" id="WP_146054642.1">
    <property type="nucleotide sequence ID" value="NZ_PGFZ01000009.1"/>
</dbReference>
<dbReference type="Proteomes" id="UP000237423">
    <property type="component" value="Unassembled WGS sequence"/>
</dbReference>
<reference evidence="1 2" key="1">
    <citation type="submission" date="2017-11" db="EMBL/GenBank/DDBJ databases">
        <title>Draft Genome Sequence of Methylobacter psychrotolerans Sph1T, an Obligate Methanotroph from Low-Temperature Environments.</title>
        <authorList>
            <person name="Oshkin I.Y."/>
            <person name="Miroshnikov K."/>
            <person name="Belova S.E."/>
            <person name="Korzhenkov A."/>
            <person name="Toshchakov S.V."/>
            <person name="Dedysh S.N."/>
        </authorList>
    </citation>
    <scope>NUCLEOTIDE SEQUENCE [LARGE SCALE GENOMIC DNA]</scope>
    <source>
        <strain evidence="1 2">Sph1</strain>
    </source>
</reference>